<keyword evidence="5" id="KW-0804">Transcription</keyword>
<dbReference type="InterPro" id="IPR013325">
    <property type="entry name" value="RNA_pol_sigma_r2"/>
</dbReference>
<dbReference type="Pfam" id="PF04545">
    <property type="entry name" value="Sigma70_r4"/>
    <property type="match status" value="1"/>
</dbReference>
<evidence type="ECO:0000259" key="8">
    <source>
        <dbReference type="Pfam" id="PF04545"/>
    </source>
</evidence>
<evidence type="ECO:0000313" key="9">
    <source>
        <dbReference type="EMBL" id="MBP2326077.1"/>
    </source>
</evidence>
<keyword evidence="3" id="KW-0731">Sigma factor</keyword>
<dbReference type="CDD" id="cd06171">
    <property type="entry name" value="Sigma70_r4"/>
    <property type="match status" value="1"/>
</dbReference>
<dbReference type="PANTHER" id="PTHR43133">
    <property type="entry name" value="RNA POLYMERASE ECF-TYPE SIGMA FACTO"/>
    <property type="match status" value="1"/>
</dbReference>
<feature type="domain" description="RNA polymerase sigma-70 region 4" evidence="8">
    <location>
        <begin position="154"/>
        <end position="202"/>
    </location>
</feature>
<evidence type="ECO:0000256" key="5">
    <source>
        <dbReference type="ARBA" id="ARBA00023163"/>
    </source>
</evidence>
<dbReference type="Gene3D" id="1.10.1740.10">
    <property type="match status" value="1"/>
</dbReference>
<dbReference type="SUPFAM" id="SSF88659">
    <property type="entry name" value="Sigma3 and sigma4 domains of RNA polymerase sigma factors"/>
    <property type="match status" value="1"/>
</dbReference>
<organism evidence="9 10">
    <name type="scientific">Kibdelosporangium banguiense</name>
    <dbReference type="NCBI Taxonomy" id="1365924"/>
    <lineage>
        <taxon>Bacteria</taxon>
        <taxon>Bacillati</taxon>
        <taxon>Actinomycetota</taxon>
        <taxon>Actinomycetes</taxon>
        <taxon>Pseudonocardiales</taxon>
        <taxon>Pseudonocardiaceae</taxon>
        <taxon>Kibdelosporangium</taxon>
    </lineage>
</organism>
<evidence type="ECO:0000256" key="6">
    <source>
        <dbReference type="SAM" id="MobiDB-lite"/>
    </source>
</evidence>
<feature type="domain" description="RNA polymerase sigma-70 region 2" evidence="7">
    <location>
        <begin position="57"/>
        <end position="123"/>
    </location>
</feature>
<dbReference type="InterPro" id="IPR013324">
    <property type="entry name" value="RNA_pol_sigma_r3/r4-like"/>
</dbReference>
<reference evidence="9 10" key="1">
    <citation type="submission" date="2021-03" db="EMBL/GenBank/DDBJ databases">
        <title>Sequencing the genomes of 1000 actinobacteria strains.</title>
        <authorList>
            <person name="Klenk H.-P."/>
        </authorList>
    </citation>
    <scope>NUCLEOTIDE SEQUENCE [LARGE SCALE GENOMIC DNA]</scope>
    <source>
        <strain evidence="9 10">DSM 46670</strain>
    </source>
</reference>
<feature type="compositionally biased region" description="Basic residues" evidence="6">
    <location>
        <begin position="9"/>
        <end position="26"/>
    </location>
</feature>
<evidence type="ECO:0000259" key="7">
    <source>
        <dbReference type="Pfam" id="PF04542"/>
    </source>
</evidence>
<evidence type="ECO:0000313" key="10">
    <source>
        <dbReference type="Proteomes" id="UP001519332"/>
    </source>
</evidence>
<evidence type="ECO:0000256" key="2">
    <source>
        <dbReference type="ARBA" id="ARBA00023015"/>
    </source>
</evidence>
<dbReference type="NCBIfam" id="TIGR02937">
    <property type="entry name" value="sigma70-ECF"/>
    <property type="match status" value="1"/>
</dbReference>
<sequence length="213" mass="24064">MSRAACRSSSRRSGRPSPRRTCGRVQRHSWPSVSRRSIEPRRCDINESHTALLCALHDQHAAPLWRYVLHLTGDDQFAHDVVQEALLRAWKNPGILEQGLVAARAWLYTVARNVVIDERRSARARREVGARNVPEGRRSDPTESALDTWLVSDALMQLTPDHRTVIIRAYYLGQSVAELAEELDIPPGTVRSRLHYGLRALRLALQERGVTGP</sequence>
<evidence type="ECO:0000256" key="4">
    <source>
        <dbReference type="ARBA" id="ARBA00023125"/>
    </source>
</evidence>
<name>A0ABS4TNU2_9PSEU</name>
<dbReference type="InterPro" id="IPR014284">
    <property type="entry name" value="RNA_pol_sigma-70_dom"/>
</dbReference>
<comment type="caution">
    <text evidence="9">The sequence shown here is derived from an EMBL/GenBank/DDBJ whole genome shotgun (WGS) entry which is preliminary data.</text>
</comment>
<gene>
    <name evidence="9" type="ORF">JOF56_006462</name>
</gene>
<keyword evidence="2" id="KW-0805">Transcription regulation</keyword>
<dbReference type="RefSeq" id="WP_281065518.1">
    <property type="nucleotide sequence ID" value="NZ_JAGINW010000001.1"/>
</dbReference>
<dbReference type="SUPFAM" id="SSF88946">
    <property type="entry name" value="Sigma2 domain of RNA polymerase sigma factors"/>
    <property type="match status" value="1"/>
</dbReference>
<dbReference type="Proteomes" id="UP001519332">
    <property type="component" value="Unassembled WGS sequence"/>
</dbReference>
<dbReference type="Gene3D" id="1.10.10.10">
    <property type="entry name" value="Winged helix-like DNA-binding domain superfamily/Winged helix DNA-binding domain"/>
    <property type="match status" value="1"/>
</dbReference>
<proteinExistence type="inferred from homology"/>
<comment type="similarity">
    <text evidence="1">Belongs to the sigma-70 factor family. ECF subfamily.</text>
</comment>
<evidence type="ECO:0000256" key="1">
    <source>
        <dbReference type="ARBA" id="ARBA00010641"/>
    </source>
</evidence>
<dbReference type="InterPro" id="IPR007627">
    <property type="entry name" value="RNA_pol_sigma70_r2"/>
</dbReference>
<dbReference type="InterPro" id="IPR036388">
    <property type="entry name" value="WH-like_DNA-bd_sf"/>
</dbReference>
<dbReference type="PANTHER" id="PTHR43133:SF52">
    <property type="entry name" value="ECF RNA POLYMERASE SIGMA FACTOR SIGL"/>
    <property type="match status" value="1"/>
</dbReference>
<dbReference type="NCBIfam" id="NF007227">
    <property type="entry name" value="PRK09645.1"/>
    <property type="match status" value="1"/>
</dbReference>
<keyword evidence="10" id="KW-1185">Reference proteome</keyword>
<keyword evidence="4" id="KW-0238">DNA-binding</keyword>
<protein>
    <submittedName>
        <fullName evidence="9">RNA polymerase sigma-70 factor (ECF subfamily)</fullName>
    </submittedName>
</protein>
<dbReference type="InterPro" id="IPR039425">
    <property type="entry name" value="RNA_pol_sigma-70-like"/>
</dbReference>
<accession>A0ABS4TNU2</accession>
<dbReference type="EMBL" id="JAGINW010000001">
    <property type="protein sequence ID" value="MBP2326077.1"/>
    <property type="molecule type" value="Genomic_DNA"/>
</dbReference>
<evidence type="ECO:0000256" key="3">
    <source>
        <dbReference type="ARBA" id="ARBA00023082"/>
    </source>
</evidence>
<dbReference type="Pfam" id="PF04542">
    <property type="entry name" value="Sigma70_r2"/>
    <property type="match status" value="1"/>
</dbReference>
<dbReference type="InterPro" id="IPR007630">
    <property type="entry name" value="RNA_pol_sigma70_r4"/>
</dbReference>
<feature type="region of interest" description="Disordered" evidence="6">
    <location>
        <begin position="1"/>
        <end position="26"/>
    </location>
</feature>